<keyword evidence="5" id="KW-0479">Metal-binding</keyword>
<feature type="compositionally biased region" description="Polar residues" evidence="11">
    <location>
        <begin position="511"/>
        <end position="529"/>
    </location>
</feature>
<evidence type="ECO:0000256" key="11">
    <source>
        <dbReference type="SAM" id="MobiDB-lite"/>
    </source>
</evidence>
<dbReference type="PANTHER" id="PTHR21330:SF1">
    <property type="entry name" value="E3 SUMO-PROTEIN LIGASE NSE2"/>
    <property type="match status" value="1"/>
</dbReference>
<dbReference type="PROSITE" id="PS51044">
    <property type="entry name" value="ZF_SP_RING"/>
    <property type="match status" value="1"/>
</dbReference>
<dbReference type="OrthoDB" id="756301at2759"/>
<keyword evidence="6 10" id="KW-0863">Zinc-finger</keyword>
<evidence type="ECO:0000256" key="10">
    <source>
        <dbReference type="PROSITE-ProRule" id="PRU00452"/>
    </source>
</evidence>
<dbReference type="InterPro" id="IPR004181">
    <property type="entry name" value="Znf_MIZ"/>
</dbReference>
<dbReference type="eggNOG" id="KOG2979">
    <property type="taxonomic scope" value="Eukaryota"/>
</dbReference>
<dbReference type="SUPFAM" id="SSF57850">
    <property type="entry name" value="RING/U-box"/>
    <property type="match status" value="1"/>
</dbReference>
<dbReference type="Pfam" id="PF11789">
    <property type="entry name" value="zf-Nse"/>
    <property type="match status" value="1"/>
</dbReference>
<evidence type="ECO:0000313" key="13">
    <source>
        <dbReference type="EMBL" id="EXJ90752.1"/>
    </source>
</evidence>
<dbReference type="GO" id="GO:0005634">
    <property type="term" value="C:nucleus"/>
    <property type="evidence" value="ECO:0007669"/>
    <property type="project" value="UniProtKB-SubCell"/>
</dbReference>
<dbReference type="GO" id="GO:0016925">
    <property type="term" value="P:protein sumoylation"/>
    <property type="evidence" value="ECO:0007669"/>
    <property type="project" value="UniProtKB-UniPathway"/>
</dbReference>
<feature type="domain" description="SP-RING-type" evidence="12">
    <location>
        <begin position="330"/>
        <end position="441"/>
    </location>
</feature>
<dbReference type="PANTHER" id="PTHR21330">
    <property type="entry name" value="E3 SUMO-PROTEIN LIGASE NSE2"/>
    <property type="match status" value="1"/>
</dbReference>
<feature type="region of interest" description="Disordered" evidence="11">
    <location>
        <begin position="289"/>
        <end position="332"/>
    </location>
</feature>
<dbReference type="GO" id="GO:0000724">
    <property type="term" value="P:double-strand break repair via homologous recombination"/>
    <property type="evidence" value="ECO:0007669"/>
    <property type="project" value="InterPro"/>
</dbReference>
<dbReference type="Gene3D" id="3.30.40.10">
    <property type="entry name" value="Zinc/RING finger domain, C3HC4 (zinc finger)"/>
    <property type="match status" value="1"/>
</dbReference>
<keyword evidence="7" id="KW-0833">Ubl conjugation pathway</keyword>
<organism evidence="13 14">
    <name type="scientific">Capronia coronata CBS 617.96</name>
    <dbReference type="NCBI Taxonomy" id="1182541"/>
    <lineage>
        <taxon>Eukaryota</taxon>
        <taxon>Fungi</taxon>
        <taxon>Dikarya</taxon>
        <taxon>Ascomycota</taxon>
        <taxon>Pezizomycotina</taxon>
        <taxon>Eurotiomycetes</taxon>
        <taxon>Chaetothyriomycetidae</taxon>
        <taxon>Chaetothyriales</taxon>
        <taxon>Herpotrichiellaceae</taxon>
        <taxon>Capronia</taxon>
    </lineage>
</organism>
<comment type="pathway">
    <text evidence="2">Protein modification; protein sumoylation.</text>
</comment>
<dbReference type="Proteomes" id="UP000019484">
    <property type="component" value="Unassembled WGS sequence"/>
</dbReference>
<reference evidence="13 14" key="1">
    <citation type="submission" date="2013-03" db="EMBL/GenBank/DDBJ databases">
        <title>The Genome Sequence of Capronia coronata CBS 617.96.</title>
        <authorList>
            <consortium name="The Broad Institute Genomics Platform"/>
            <person name="Cuomo C."/>
            <person name="de Hoog S."/>
            <person name="Gorbushina A."/>
            <person name="Walker B."/>
            <person name="Young S.K."/>
            <person name="Zeng Q."/>
            <person name="Gargeya S."/>
            <person name="Fitzgerald M."/>
            <person name="Haas B."/>
            <person name="Abouelleil A."/>
            <person name="Allen A.W."/>
            <person name="Alvarado L."/>
            <person name="Arachchi H.M."/>
            <person name="Berlin A.M."/>
            <person name="Chapman S.B."/>
            <person name="Gainer-Dewar J."/>
            <person name="Goldberg J."/>
            <person name="Griggs A."/>
            <person name="Gujja S."/>
            <person name="Hansen M."/>
            <person name="Howarth C."/>
            <person name="Imamovic A."/>
            <person name="Ireland A."/>
            <person name="Larimer J."/>
            <person name="McCowan C."/>
            <person name="Murphy C."/>
            <person name="Pearson M."/>
            <person name="Poon T.W."/>
            <person name="Priest M."/>
            <person name="Roberts A."/>
            <person name="Saif S."/>
            <person name="Shea T."/>
            <person name="Sisk P."/>
            <person name="Sykes S."/>
            <person name="Wortman J."/>
            <person name="Nusbaum C."/>
            <person name="Birren B."/>
        </authorList>
    </citation>
    <scope>NUCLEOTIDE SEQUENCE [LARGE SCALE GENOMIC DNA]</scope>
    <source>
        <strain evidence="13 14">CBS 617.96</strain>
    </source>
</reference>
<dbReference type="GO" id="GO:0061665">
    <property type="term" value="F:SUMO ligase activity"/>
    <property type="evidence" value="ECO:0007669"/>
    <property type="project" value="TreeGrafter"/>
</dbReference>
<evidence type="ECO:0000256" key="3">
    <source>
        <dbReference type="ARBA" id="ARBA00008212"/>
    </source>
</evidence>
<feature type="compositionally biased region" description="Low complexity" evidence="11">
    <location>
        <begin position="534"/>
        <end position="547"/>
    </location>
</feature>
<evidence type="ECO:0000256" key="8">
    <source>
        <dbReference type="ARBA" id="ARBA00022833"/>
    </source>
</evidence>
<evidence type="ECO:0000256" key="4">
    <source>
        <dbReference type="ARBA" id="ARBA00022679"/>
    </source>
</evidence>
<comment type="similarity">
    <text evidence="3">Belongs to the NSE2 family.</text>
</comment>
<dbReference type="UniPathway" id="UPA00886"/>
<feature type="compositionally biased region" description="Acidic residues" evidence="11">
    <location>
        <begin position="458"/>
        <end position="487"/>
    </location>
</feature>
<keyword evidence="14" id="KW-1185">Reference proteome</keyword>
<dbReference type="STRING" id="1182541.W9YCZ0"/>
<feature type="compositionally biased region" description="Basic and acidic residues" evidence="11">
    <location>
        <begin position="64"/>
        <end position="91"/>
    </location>
</feature>
<dbReference type="GO" id="GO:0030915">
    <property type="term" value="C:Smc5-Smc6 complex"/>
    <property type="evidence" value="ECO:0007669"/>
    <property type="project" value="InterPro"/>
</dbReference>
<accession>W9YCZ0</accession>
<gene>
    <name evidence="13" type="ORF">A1O1_03856</name>
</gene>
<dbReference type="GeneID" id="19158745"/>
<proteinExistence type="inferred from homology"/>
<feature type="region of interest" description="Disordered" evidence="11">
    <location>
        <begin position="152"/>
        <end position="217"/>
    </location>
</feature>
<feature type="compositionally biased region" description="Acidic residues" evidence="11">
    <location>
        <begin position="187"/>
        <end position="204"/>
    </location>
</feature>
<dbReference type="GO" id="GO:0008270">
    <property type="term" value="F:zinc ion binding"/>
    <property type="evidence" value="ECO:0007669"/>
    <property type="project" value="UniProtKB-KW"/>
</dbReference>
<dbReference type="AlphaFoldDB" id="W9YCZ0"/>
<feature type="region of interest" description="Disordered" evidence="11">
    <location>
        <begin position="442"/>
        <end position="561"/>
    </location>
</feature>
<evidence type="ECO:0000256" key="7">
    <source>
        <dbReference type="ARBA" id="ARBA00022786"/>
    </source>
</evidence>
<protein>
    <recommendedName>
        <fullName evidence="12">SP-RING-type domain-containing protein</fullName>
    </recommendedName>
</protein>
<name>W9YCZ0_9EURO</name>
<comment type="caution">
    <text evidence="13">The sequence shown here is derived from an EMBL/GenBank/DDBJ whole genome shotgun (WGS) entry which is preliminary data.</text>
</comment>
<dbReference type="InterPro" id="IPR013083">
    <property type="entry name" value="Znf_RING/FYVE/PHD"/>
</dbReference>
<evidence type="ECO:0000256" key="9">
    <source>
        <dbReference type="ARBA" id="ARBA00023242"/>
    </source>
</evidence>
<evidence type="ECO:0000256" key="6">
    <source>
        <dbReference type="ARBA" id="ARBA00022771"/>
    </source>
</evidence>
<keyword evidence="8" id="KW-0862">Zinc</keyword>
<keyword evidence="9" id="KW-0539">Nucleus</keyword>
<dbReference type="EMBL" id="AMWN01000003">
    <property type="protein sequence ID" value="EXJ90752.1"/>
    <property type="molecule type" value="Genomic_DNA"/>
</dbReference>
<feature type="region of interest" description="Disordered" evidence="11">
    <location>
        <begin position="64"/>
        <end position="119"/>
    </location>
</feature>
<evidence type="ECO:0000256" key="2">
    <source>
        <dbReference type="ARBA" id="ARBA00004718"/>
    </source>
</evidence>
<sequence>MSSTTFEPQPLIAPLNDRALAALENLASGDSTLGTHDKKLRDHLLAAVDQLTELTGRLNDRAYERRVRHEREQARRRQQRQEQQQDRRDGSATKTESNVADDAEANAEADQAHQQFQQKADTLTKRMDLSIRAVIDDQTWLDDLPATIQQTVTAARNSSSQTQQTQTQQTLGPTPMQSARRSSGDNVDGDGDGEDDDNDNDNEEREQKPATQADAMQDVETPHILLAAALQEQSRTWTSRTLTERYAHHNDYKGFYRVLYDAKHPGESAPPMPDERLWFAAEEGRELISTQRAARPQRHHTSNSTSHAQRRHIGNGNSQNTDNDEEEDDDDDEIEIASESVRIKCPITFLPYVDPVTSLKCNHSYEKSAILSMLSTAHDHAPYTPDQLAELDRIDRRSDRARREREIRVPQVKCPECDVSLTAADLKPNPALKRRVQRLLAKAQRRKRDGDIATTSDVDMDDDQDDQDDEVNVEVDVEEDHDAEDLDAGSAGAATARKNLRPLKRERTASVIPQTQLSTSGMAQSATPSRTRRGAGNALSAAAASSRSRSDILDVEEDDLS</sequence>
<feature type="compositionally biased region" description="Acidic residues" evidence="11">
    <location>
        <begin position="322"/>
        <end position="332"/>
    </location>
</feature>
<dbReference type="HOGENOM" id="CLU_028753_1_0_1"/>
<keyword evidence="4" id="KW-0808">Transferase</keyword>
<evidence type="ECO:0000256" key="5">
    <source>
        <dbReference type="ARBA" id="ARBA00022723"/>
    </source>
</evidence>
<feature type="compositionally biased region" description="Polar residues" evidence="11">
    <location>
        <begin position="171"/>
        <end position="181"/>
    </location>
</feature>
<evidence type="ECO:0000259" key="12">
    <source>
        <dbReference type="PROSITE" id="PS51044"/>
    </source>
</evidence>
<evidence type="ECO:0000313" key="14">
    <source>
        <dbReference type="Proteomes" id="UP000019484"/>
    </source>
</evidence>
<dbReference type="InterPro" id="IPR026846">
    <property type="entry name" value="Nse2(Mms21)"/>
</dbReference>
<comment type="subcellular location">
    <subcellularLocation>
        <location evidence="1">Nucleus</location>
    </subcellularLocation>
</comment>
<dbReference type="RefSeq" id="XP_007722946.1">
    <property type="nucleotide sequence ID" value="XM_007724756.1"/>
</dbReference>
<evidence type="ECO:0000256" key="1">
    <source>
        <dbReference type="ARBA" id="ARBA00004123"/>
    </source>
</evidence>
<feature type="compositionally biased region" description="Low complexity" evidence="11">
    <location>
        <begin position="158"/>
        <end position="170"/>
    </location>
</feature>
<dbReference type="CDD" id="cd16651">
    <property type="entry name" value="SPL-RING_NSE2"/>
    <property type="match status" value="1"/>
</dbReference>